<dbReference type="Gene3D" id="3.90.550.10">
    <property type="entry name" value="Spore Coat Polysaccharide Biosynthesis Protein SpsA, Chain A"/>
    <property type="match status" value="1"/>
</dbReference>
<keyword evidence="1" id="KW-0808">Transferase</keyword>
<accession>A0A518D352</accession>
<keyword evidence="1" id="KW-0328">Glycosyltransferase</keyword>
<dbReference type="RefSeq" id="WP_145190088.1">
    <property type="nucleotide sequence ID" value="NZ_CP036290.1"/>
</dbReference>
<evidence type="ECO:0000313" key="1">
    <source>
        <dbReference type="EMBL" id="QDU85889.1"/>
    </source>
</evidence>
<dbReference type="EMBL" id="CP036290">
    <property type="protein sequence ID" value="QDU85889.1"/>
    <property type="molecule type" value="Genomic_DNA"/>
</dbReference>
<dbReference type="SUPFAM" id="SSF53448">
    <property type="entry name" value="Nucleotide-diphospho-sugar transferases"/>
    <property type="match status" value="1"/>
</dbReference>
<proteinExistence type="predicted"/>
<keyword evidence="2" id="KW-1185">Reference proteome</keyword>
<sequence>MLSPSHCLTVLVAPDLTNPAADADLAARLHQILGAFDGMEVLVVAPCPLPASPTAALAEVARGPRVRFATPTGPWSGAAAHRTGLRIAVESGFRSVATLEADHPTRFLRDLVDGTLDHDLVIGSRFVPGGASTVGSPVHRWLARAGNAIARVLLRLPTHDWTSGMRCYRCDLVAALEPLDDGATQGVQLVETCWRAQRLGYRVGETPVLHGGRRTPAFDGRDARLTVGRVLRAAVRRVARPAPIER</sequence>
<name>A0A518D352_9BACT</name>
<dbReference type="EC" id="2.4.1.54" evidence="1"/>
<dbReference type="OrthoDB" id="9810303at2"/>
<dbReference type="AlphaFoldDB" id="A0A518D352"/>
<gene>
    <name evidence="1" type="ORF">Pla163_30350</name>
</gene>
<protein>
    <submittedName>
        <fullName evidence="1">Undecaprenyl-phosphate mannosyltransferase</fullName>
        <ecNumber evidence="1">2.4.1.54</ecNumber>
    </submittedName>
</protein>
<reference evidence="1 2" key="1">
    <citation type="submission" date="2019-02" db="EMBL/GenBank/DDBJ databases">
        <title>Deep-cultivation of Planctomycetes and their phenomic and genomic characterization uncovers novel biology.</title>
        <authorList>
            <person name="Wiegand S."/>
            <person name="Jogler M."/>
            <person name="Boedeker C."/>
            <person name="Pinto D."/>
            <person name="Vollmers J."/>
            <person name="Rivas-Marin E."/>
            <person name="Kohn T."/>
            <person name="Peeters S.H."/>
            <person name="Heuer A."/>
            <person name="Rast P."/>
            <person name="Oberbeckmann S."/>
            <person name="Bunk B."/>
            <person name="Jeske O."/>
            <person name="Meyerdierks A."/>
            <person name="Storesund J.E."/>
            <person name="Kallscheuer N."/>
            <person name="Luecker S."/>
            <person name="Lage O.M."/>
            <person name="Pohl T."/>
            <person name="Merkel B.J."/>
            <person name="Hornburger P."/>
            <person name="Mueller R.-W."/>
            <person name="Bruemmer F."/>
            <person name="Labrenz M."/>
            <person name="Spormann A.M."/>
            <person name="Op den Camp H."/>
            <person name="Overmann J."/>
            <person name="Amann R."/>
            <person name="Jetten M.S.M."/>
            <person name="Mascher T."/>
            <person name="Medema M.H."/>
            <person name="Devos D.P."/>
            <person name="Kaster A.-K."/>
            <person name="Ovreas L."/>
            <person name="Rohde M."/>
            <person name="Galperin M.Y."/>
            <person name="Jogler C."/>
        </authorList>
    </citation>
    <scope>NUCLEOTIDE SEQUENCE [LARGE SCALE GENOMIC DNA]</scope>
    <source>
        <strain evidence="1 2">Pla163</strain>
    </source>
</reference>
<dbReference type="GO" id="GO:0047267">
    <property type="term" value="F:undecaprenyl-phosphate mannosyltransferase activity"/>
    <property type="evidence" value="ECO:0007669"/>
    <property type="project" value="UniProtKB-EC"/>
</dbReference>
<dbReference type="Proteomes" id="UP000319342">
    <property type="component" value="Chromosome"/>
</dbReference>
<dbReference type="InterPro" id="IPR029044">
    <property type="entry name" value="Nucleotide-diphossugar_trans"/>
</dbReference>
<evidence type="ECO:0000313" key="2">
    <source>
        <dbReference type="Proteomes" id="UP000319342"/>
    </source>
</evidence>
<organism evidence="1 2">
    <name type="scientific">Rohdeia mirabilis</name>
    <dbReference type="NCBI Taxonomy" id="2528008"/>
    <lineage>
        <taxon>Bacteria</taxon>
        <taxon>Pseudomonadati</taxon>
        <taxon>Planctomycetota</taxon>
        <taxon>Planctomycetia</taxon>
        <taxon>Planctomycetia incertae sedis</taxon>
        <taxon>Rohdeia</taxon>
    </lineage>
</organism>